<keyword evidence="2" id="KW-1185">Reference proteome</keyword>
<protein>
    <submittedName>
        <fullName evidence="1">Uncharacterized protein</fullName>
    </submittedName>
</protein>
<accession>A0A6A5ZSU4</accession>
<evidence type="ECO:0000313" key="2">
    <source>
        <dbReference type="Proteomes" id="UP000799770"/>
    </source>
</evidence>
<dbReference type="EMBL" id="ML977310">
    <property type="protein sequence ID" value="KAF2122569.1"/>
    <property type="molecule type" value="Genomic_DNA"/>
</dbReference>
<name>A0A6A5ZSU4_9PLEO</name>
<dbReference type="OrthoDB" id="3798482at2759"/>
<reference evidence="1" key="1">
    <citation type="journal article" date="2020" name="Stud. Mycol.">
        <title>101 Dothideomycetes genomes: a test case for predicting lifestyles and emergence of pathogens.</title>
        <authorList>
            <person name="Haridas S."/>
            <person name="Albert R."/>
            <person name="Binder M."/>
            <person name="Bloem J."/>
            <person name="Labutti K."/>
            <person name="Salamov A."/>
            <person name="Andreopoulos B."/>
            <person name="Baker S."/>
            <person name="Barry K."/>
            <person name="Bills G."/>
            <person name="Bluhm B."/>
            <person name="Cannon C."/>
            <person name="Castanera R."/>
            <person name="Culley D."/>
            <person name="Daum C."/>
            <person name="Ezra D."/>
            <person name="Gonzalez J."/>
            <person name="Henrissat B."/>
            <person name="Kuo A."/>
            <person name="Liang C."/>
            <person name="Lipzen A."/>
            <person name="Lutzoni F."/>
            <person name="Magnuson J."/>
            <person name="Mondo S."/>
            <person name="Nolan M."/>
            <person name="Ohm R."/>
            <person name="Pangilinan J."/>
            <person name="Park H.-J."/>
            <person name="Ramirez L."/>
            <person name="Alfaro M."/>
            <person name="Sun H."/>
            <person name="Tritt A."/>
            <person name="Yoshinaga Y."/>
            <person name="Zwiers L.-H."/>
            <person name="Turgeon B."/>
            <person name="Goodwin S."/>
            <person name="Spatafora J."/>
            <person name="Crous P."/>
            <person name="Grigoriev I."/>
        </authorList>
    </citation>
    <scope>NUCLEOTIDE SEQUENCE</scope>
    <source>
        <strain evidence="1">CBS 627.86</strain>
    </source>
</reference>
<organism evidence="1 2">
    <name type="scientific">Lophiotrema nucula</name>
    <dbReference type="NCBI Taxonomy" id="690887"/>
    <lineage>
        <taxon>Eukaryota</taxon>
        <taxon>Fungi</taxon>
        <taxon>Dikarya</taxon>
        <taxon>Ascomycota</taxon>
        <taxon>Pezizomycotina</taxon>
        <taxon>Dothideomycetes</taxon>
        <taxon>Pleosporomycetidae</taxon>
        <taxon>Pleosporales</taxon>
        <taxon>Lophiotremataceae</taxon>
        <taxon>Lophiotrema</taxon>
    </lineage>
</organism>
<sequence>MFTSMMVLARARQWRSAFLPPNTEKREDEHARTGSKSTGWLASLVLSGLNWRWYKKHRKLPGQPCFDGYSLHFNVICLLADKNHAALAEIILACVARAYFWTGLGLNVAHCGQVGSVWNTADGDWEDWRRWILENTDMAANIFANVKLVEEKPKFAAQIEEERAQIHHKRQDMEKFIGLVESMNLDHPAIPATKRKEILDSYEKAKKFL</sequence>
<dbReference type="AlphaFoldDB" id="A0A6A5ZSU4"/>
<dbReference type="Proteomes" id="UP000799770">
    <property type="component" value="Unassembled WGS sequence"/>
</dbReference>
<evidence type="ECO:0000313" key="1">
    <source>
        <dbReference type="EMBL" id="KAF2122569.1"/>
    </source>
</evidence>
<proteinExistence type="predicted"/>
<gene>
    <name evidence="1" type="ORF">BDV96DRAFT_593095</name>
</gene>